<dbReference type="EMBL" id="MT141770">
    <property type="protein sequence ID" value="QJA70182.1"/>
    <property type="molecule type" value="Genomic_DNA"/>
</dbReference>
<accession>A0A6M3J5D2</accession>
<dbReference type="EMBL" id="MT141513">
    <property type="protein sequence ID" value="QJA64102.1"/>
    <property type="molecule type" value="Genomic_DNA"/>
</dbReference>
<name>A0A6M3J5D2_9ZZZZ</name>
<evidence type="ECO:0000313" key="2">
    <source>
        <dbReference type="EMBL" id="QJA70182.1"/>
    </source>
</evidence>
<gene>
    <name evidence="2" type="ORF">MM415A03908_0009</name>
    <name evidence="1" type="ORF">MM415B00536_0003</name>
</gene>
<evidence type="ECO:0000313" key="1">
    <source>
        <dbReference type="EMBL" id="QJA64102.1"/>
    </source>
</evidence>
<reference evidence="1" key="1">
    <citation type="submission" date="2020-03" db="EMBL/GenBank/DDBJ databases">
        <title>The deep terrestrial virosphere.</title>
        <authorList>
            <person name="Holmfeldt K."/>
            <person name="Nilsson E."/>
            <person name="Simone D."/>
            <person name="Lopez-Fernandez M."/>
            <person name="Wu X."/>
            <person name="de Brujin I."/>
            <person name="Lundin D."/>
            <person name="Andersson A."/>
            <person name="Bertilsson S."/>
            <person name="Dopson M."/>
        </authorList>
    </citation>
    <scope>NUCLEOTIDE SEQUENCE</scope>
    <source>
        <strain evidence="2">MM415A03908</strain>
        <strain evidence="1">MM415B00536</strain>
    </source>
</reference>
<dbReference type="AlphaFoldDB" id="A0A6M3J5D2"/>
<proteinExistence type="predicted"/>
<organism evidence="1">
    <name type="scientific">viral metagenome</name>
    <dbReference type="NCBI Taxonomy" id="1070528"/>
    <lineage>
        <taxon>unclassified sequences</taxon>
        <taxon>metagenomes</taxon>
        <taxon>organismal metagenomes</taxon>
    </lineage>
</organism>
<sequence length="88" mass="10125">MIRYRPPDWKNPYPAVGTMLPENLPWKAFHDLYEAGADKMLEALFEMAKQSPTGKFVIDSNITTAYGVVYDLPDEEHRALDKGEEKHE</sequence>
<protein>
    <submittedName>
        <fullName evidence="1">Uncharacterized protein</fullName>
    </submittedName>
</protein>